<gene>
    <name evidence="1" type="ORF">KIN20_027374</name>
</gene>
<dbReference type="AlphaFoldDB" id="A0AAD5WDQ7"/>
<dbReference type="EMBL" id="JAHQIW010005617">
    <property type="protein sequence ID" value="KAJ1366650.1"/>
    <property type="molecule type" value="Genomic_DNA"/>
</dbReference>
<protein>
    <submittedName>
        <fullName evidence="1">Uncharacterized protein</fullName>
    </submittedName>
</protein>
<evidence type="ECO:0000313" key="1">
    <source>
        <dbReference type="EMBL" id="KAJ1366650.1"/>
    </source>
</evidence>
<dbReference type="Proteomes" id="UP001196413">
    <property type="component" value="Unassembled WGS sequence"/>
</dbReference>
<accession>A0AAD5WDQ7</accession>
<keyword evidence="2" id="KW-1185">Reference proteome</keyword>
<proteinExistence type="predicted"/>
<sequence length="170" mass="18857">MVRTITAEVSTQHPGLGVPSPLPFVRRLVMRAVFKVLQDQGRRALLPDPIIFSILDQLNVTISYEPLFCNKVVQDLARDTGHMTYDQCVIVGDTVTPICPKDMAQRAECMKTIMPIPDKHLKITGAISTSNIILANWSKAMWQSVVDQAVRMIATDPFGSHFFAATATVF</sequence>
<reference evidence="1" key="1">
    <citation type="submission" date="2021-06" db="EMBL/GenBank/DDBJ databases">
        <title>Parelaphostrongylus tenuis whole genome reference sequence.</title>
        <authorList>
            <person name="Garwood T.J."/>
            <person name="Larsen P.A."/>
            <person name="Fountain-Jones N.M."/>
            <person name="Garbe J.R."/>
            <person name="Macchietto M.G."/>
            <person name="Kania S.A."/>
            <person name="Gerhold R.W."/>
            <person name="Richards J.E."/>
            <person name="Wolf T.M."/>
        </authorList>
    </citation>
    <scope>NUCLEOTIDE SEQUENCE</scope>
    <source>
        <strain evidence="1">MNPRO001-30</strain>
        <tissue evidence="1">Meninges</tissue>
    </source>
</reference>
<comment type="caution">
    <text evidence="1">The sequence shown here is derived from an EMBL/GenBank/DDBJ whole genome shotgun (WGS) entry which is preliminary data.</text>
</comment>
<organism evidence="1 2">
    <name type="scientific">Parelaphostrongylus tenuis</name>
    <name type="common">Meningeal worm</name>
    <dbReference type="NCBI Taxonomy" id="148309"/>
    <lineage>
        <taxon>Eukaryota</taxon>
        <taxon>Metazoa</taxon>
        <taxon>Ecdysozoa</taxon>
        <taxon>Nematoda</taxon>
        <taxon>Chromadorea</taxon>
        <taxon>Rhabditida</taxon>
        <taxon>Rhabditina</taxon>
        <taxon>Rhabditomorpha</taxon>
        <taxon>Strongyloidea</taxon>
        <taxon>Metastrongylidae</taxon>
        <taxon>Parelaphostrongylus</taxon>
    </lineage>
</organism>
<evidence type="ECO:0000313" key="2">
    <source>
        <dbReference type="Proteomes" id="UP001196413"/>
    </source>
</evidence>
<name>A0AAD5WDQ7_PARTN</name>